<reference evidence="1" key="1">
    <citation type="journal article" date="2023" name="Mol. Phylogenet. Evol.">
        <title>Genome-scale phylogeny and comparative genomics of the fungal order Sordariales.</title>
        <authorList>
            <person name="Hensen N."/>
            <person name="Bonometti L."/>
            <person name="Westerberg I."/>
            <person name="Brannstrom I.O."/>
            <person name="Guillou S."/>
            <person name="Cros-Aarteil S."/>
            <person name="Calhoun S."/>
            <person name="Haridas S."/>
            <person name="Kuo A."/>
            <person name="Mondo S."/>
            <person name="Pangilinan J."/>
            <person name="Riley R."/>
            <person name="LaButti K."/>
            <person name="Andreopoulos B."/>
            <person name="Lipzen A."/>
            <person name="Chen C."/>
            <person name="Yan M."/>
            <person name="Daum C."/>
            <person name="Ng V."/>
            <person name="Clum A."/>
            <person name="Steindorff A."/>
            <person name="Ohm R.A."/>
            <person name="Martin F."/>
            <person name="Silar P."/>
            <person name="Natvig D.O."/>
            <person name="Lalanne C."/>
            <person name="Gautier V."/>
            <person name="Ament-Velasquez S.L."/>
            <person name="Kruys A."/>
            <person name="Hutchinson M.I."/>
            <person name="Powell A.J."/>
            <person name="Barry K."/>
            <person name="Miller A.N."/>
            <person name="Grigoriev I.V."/>
            <person name="Debuchy R."/>
            <person name="Gladieux P."/>
            <person name="Hiltunen Thoren M."/>
            <person name="Johannesson H."/>
        </authorList>
    </citation>
    <scope>NUCLEOTIDE SEQUENCE</scope>
    <source>
        <strain evidence="1">CBS 359.72</strain>
    </source>
</reference>
<protein>
    <submittedName>
        <fullName evidence="1">Uncharacterized protein</fullName>
    </submittedName>
</protein>
<evidence type="ECO:0000313" key="1">
    <source>
        <dbReference type="EMBL" id="KAK4245522.1"/>
    </source>
</evidence>
<organism evidence="1 2">
    <name type="scientific">Corynascus novoguineensis</name>
    <dbReference type="NCBI Taxonomy" id="1126955"/>
    <lineage>
        <taxon>Eukaryota</taxon>
        <taxon>Fungi</taxon>
        <taxon>Dikarya</taxon>
        <taxon>Ascomycota</taxon>
        <taxon>Pezizomycotina</taxon>
        <taxon>Sordariomycetes</taxon>
        <taxon>Sordariomycetidae</taxon>
        <taxon>Sordariales</taxon>
        <taxon>Chaetomiaceae</taxon>
        <taxon>Corynascus</taxon>
    </lineage>
</organism>
<comment type="caution">
    <text evidence="1">The sequence shown here is derived from an EMBL/GenBank/DDBJ whole genome shotgun (WGS) entry which is preliminary data.</text>
</comment>
<dbReference type="Proteomes" id="UP001303647">
    <property type="component" value="Unassembled WGS sequence"/>
</dbReference>
<keyword evidence="2" id="KW-1185">Reference proteome</keyword>
<reference evidence="1" key="2">
    <citation type="submission" date="2023-05" db="EMBL/GenBank/DDBJ databases">
        <authorList>
            <consortium name="Lawrence Berkeley National Laboratory"/>
            <person name="Steindorff A."/>
            <person name="Hensen N."/>
            <person name="Bonometti L."/>
            <person name="Westerberg I."/>
            <person name="Brannstrom I.O."/>
            <person name="Guillou S."/>
            <person name="Cros-Aarteil S."/>
            <person name="Calhoun S."/>
            <person name="Haridas S."/>
            <person name="Kuo A."/>
            <person name="Mondo S."/>
            <person name="Pangilinan J."/>
            <person name="Riley R."/>
            <person name="Labutti K."/>
            <person name="Andreopoulos B."/>
            <person name="Lipzen A."/>
            <person name="Chen C."/>
            <person name="Yanf M."/>
            <person name="Daum C."/>
            <person name="Ng V."/>
            <person name="Clum A."/>
            <person name="Ohm R."/>
            <person name="Martin F."/>
            <person name="Silar P."/>
            <person name="Natvig D."/>
            <person name="Lalanne C."/>
            <person name="Gautier V."/>
            <person name="Ament-Velasquez S.L."/>
            <person name="Kruys A."/>
            <person name="Hutchinson M.I."/>
            <person name="Powell A.J."/>
            <person name="Barry K."/>
            <person name="Miller A.N."/>
            <person name="Grigoriev I.V."/>
            <person name="Debuchy R."/>
            <person name="Gladieux P."/>
            <person name="Thoren M.H."/>
            <person name="Johannesson H."/>
        </authorList>
    </citation>
    <scope>NUCLEOTIDE SEQUENCE</scope>
    <source>
        <strain evidence="1">CBS 359.72</strain>
    </source>
</reference>
<name>A0AAN7HHC4_9PEZI</name>
<evidence type="ECO:0000313" key="2">
    <source>
        <dbReference type="Proteomes" id="UP001303647"/>
    </source>
</evidence>
<gene>
    <name evidence="1" type="ORF">C7999DRAFT_42934</name>
</gene>
<dbReference type="EMBL" id="MU857698">
    <property type="protein sequence ID" value="KAK4245522.1"/>
    <property type="molecule type" value="Genomic_DNA"/>
</dbReference>
<accession>A0AAN7HHC4</accession>
<proteinExistence type="predicted"/>
<dbReference type="AlphaFoldDB" id="A0AAN7HHC4"/>
<sequence length="206" mass="22622">MVLDAQEMRRRWSDRPKASFGRADLHEEHEFAATDYEREFHFRDCRNILFRHGEDVLLLTQGSGHMTLPAKVRVLVQSGYAKCEPAGSKAFSGFRAPPPSRVSGYARSSAGSACSGSIAATNSYHLNKPPRDAASFTRGTAGSAYMSARSQADPGDWEVIEEDSEQMIYRSHGFRGGAADDCSIAPSESISSVGSRGIFRRHTQPF</sequence>